<dbReference type="Proteomes" id="UP000602057">
    <property type="component" value="Unassembled WGS sequence"/>
</dbReference>
<accession>A0A8J6QHC5</accession>
<gene>
    <name evidence="5" type="ORF">ICJ84_10150</name>
</gene>
<keyword evidence="3" id="KW-0067">ATP-binding</keyword>
<evidence type="ECO:0000313" key="6">
    <source>
        <dbReference type="Proteomes" id="UP000602057"/>
    </source>
</evidence>
<dbReference type="Pfam" id="PF02626">
    <property type="entry name" value="CT_A_B"/>
    <property type="match status" value="1"/>
</dbReference>
<dbReference type="AlphaFoldDB" id="A0A8J6QHC5"/>
<dbReference type="PANTHER" id="PTHR43309:SF5">
    <property type="entry name" value="5-OXOPROLINASE SUBUNIT C"/>
    <property type="match status" value="1"/>
</dbReference>
<reference evidence="5" key="2">
    <citation type="submission" date="2020-09" db="EMBL/GenBank/DDBJ databases">
        <authorList>
            <person name="Wu Z."/>
        </authorList>
    </citation>
    <scope>NUCLEOTIDE SEQUENCE</scope>
    <source>
        <strain evidence="5">SC17</strain>
    </source>
</reference>
<organism evidence="5 6">
    <name type="scientific">Aestuariibaculum suncheonense</name>
    <dbReference type="NCBI Taxonomy" id="1028745"/>
    <lineage>
        <taxon>Bacteria</taxon>
        <taxon>Pseudomonadati</taxon>
        <taxon>Bacteroidota</taxon>
        <taxon>Flavobacteriia</taxon>
        <taxon>Flavobacteriales</taxon>
        <taxon>Flavobacteriaceae</taxon>
    </lineage>
</organism>
<dbReference type="SMART" id="SM00797">
    <property type="entry name" value="AHS2"/>
    <property type="match status" value="1"/>
</dbReference>
<feature type="domain" description="Carboxyltransferase" evidence="4">
    <location>
        <begin position="23"/>
        <end position="283"/>
    </location>
</feature>
<dbReference type="Gene3D" id="2.40.100.10">
    <property type="entry name" value="Cyclophilin-like"/>
    <property type="match status" value="1"/>
</dbReference>
<name>A0A8J6QHC5_9FLAO</name>
<evidence type="ECO:0000259" key="4">
    <source>
        <dbReference type="SMART" id="SM00797"/>
    </source>
</evidence>
<dbReference type="EMBL" id="JACVXC010000003">
    <property type="protein sequence ID" value="MBD0835797.1"/>
    <property type="molecule type" value="Genomic_DNA"/>
</dbReference>
<comment type="caution">
    <text evidence="5">The sequence shown here is derived from an EMBL/GenBank/DDBJ whole genome shotgun (WGS) entry which is preliminary data.</text>
</comment>
<dbReference type="PANTHER" id="PTHR43309">
    <property type="entry name" value="5-OXOPROLINASE SUBUNIT C"/>
    <property type="match status" value="1"/>
</dbReference>
<evidence type="ECO:0000256" key="1">
    <source>
        <dbReference type="ARBA" id="ARBA00022741"/>
    </source>
</evidence>
<sequence>MIKVLKPGLYSSIQDFGRFGCQQYGVPYSGVMDRYSAGLANIILGNAPDLAVIEMTVMGGVFQFDSDTVICVTGADMSPKLNGETIPQNLPVKIVTGDVLSFGKLRKGVRCYVAVLGGLLSEKILESRSMYQGVTKQSVLLKNDIIEITTSSSFLIIKNALVKLKDEVFENDYLEVFKGPEFDLLTKNQQTFLMSNSFSISKNNSRMAYQLEECLENVLEPIITSPVLPGTVQLTPSGQLIILMRDCQTTGGYPRVLQLKESSINVLAQKFTGDKIQFNLLEY</sequence>
<proteinExistence type="predicted"/>
<dbReference type="InterPro" id="IPR003778">
    <property type="entry name" value="CT_A_B"/>
</dbReference>
<protein>
    <submittedName>
        <fullName evidence="5">Biotin-dependent carboxyltransferase family protein</fullName>
    </submittedName>
</protein>
<keyword evidence="2" id="KW-0378">Hydrolase</keyword>
<evidence type="ECO:0000256" key="3">
    <source>
        <dbReference type="ARBA" id="ARBA00022840"/>
    </source>
</evidence>
<dbReference type="InterPro" id="IPR029000">
    <property type="entry name" value="Cyclophilin-like_dom_sf"/>
</dbReference>
<evidence type="ECO:0000256" key="2">
    <source>
        <dbReference type="ARBA" id="ARBA00022801"/>
    </source>
</evidence>
<evidence type="ECO:0000313" key="5">
    <source>
        <dbReference type="EMBL" id="MBD0835797.1"/>
    </source>
</evidence>
<keyword evidence="1" id="KW-0547">Nucleotide-binding</keyword>
<dbReference type="GO" id="GO:0016787">
    <property type="term" value="F:hydrolase activity"/>
    <property type="evidence" value="ECO:0007669"/>
    <property type="project" value="UniProtKB-KW"/>
</dbReference>
<dbReference type="InterPro" id="IPR052708">
    <property type="entry name" value="PxpC"/>
</dbReference>
<reference evidence="5" key="1">
    <citation type="journal article" date="2013" name="Int. J. Syst. Evol. Microbiol.">
        <title>Aestuariibaculum suncheonense gen. nov., sp. nov., a marine bacterium of the family Flavobacteriaceae isolated from a tidal flat and emended descriptions of the genera Gaetbulibacter and Tamlana.</title>
        <authorList>
            <person name="Jeong S.H."/>
            <person name="Park M.S."/>
            <person name="Jin H.M."/>
            <person name="Lee K."/>
            <person name="Park W."/>
            <person name="Jeon C.O."/>
        </authorList>
    </citation>
    <scope>NUCLEOTIDE SEQUENCE</scope>
    <source>
        <strain evidence="5">SC17</strain>
    </source>
</reference>
<dbReference type="RefSeq" id="WP_188216284.1">
    <property type="nucleotide sequence ID" value="NZ_BAABGH010000011.1"/>
</dbReference>
<dbReference type="GO" id="GO:0005524">
    <property type="term" value="F:ATP binding"/>
    <property type="evidence" value="ECO:0007669"/>
    <property type="project" value="UniProtKB-KW"/>
</dbReference>
<keyword evidence="6" id="KW-1185">Reference proteome</keyword>